<feature type="compositionally biased region" description="Basic and acidic residues" evidence="4">
    <location>
        <begin position="1446"/>
        <end position="1460"/>
    </location>
</feature>
<dbReference type="InterPro" id="IPR015943">
    <property type="entry name" value="WD40/YVTN_repeat-like_dom_sf"/>
</dbReference>
<feature type="region of interest" description="Disordered" evidence="4">
    <location>
        <begin position="450"/>
        <end position="474"/>
    </location>
</feature>
<dbReference type="Gene3D" id="1.10.472.80">
    <property type="entry name" value="Ypt/Rab-GAP domain of gyp1p, domain 3"/>
    <property type="match status" value="2"/>
</dbReference>
<keyword evidence="1" id="KW-0853">WD repeat</keyword>
<dbReference type="VEuPathDB" id="VectorBase:AQUA011709"/>
<dbReference type="InterPro" id="IPR051570">
    <property type="entry name" value="TBC1_cilium_biogenesis"/>
</dbReference>
<evidence type="ECO:0000256" key="3">
    <source>
        <dbReference type="SAM" id="Coils"/>
    </source>
</evidence>
<evidence type="ECO:0000256" key="4">
    <source>
        <dbReference type="SAM" id="MobiDB-lite"/>
    </source>
</evidence>
<protein>
    <recommendedName>
        <fullName evidence="7">TBC1 domain family member 31</fullName>
    </recommendedName>
</protein>
<keyword evidence="3" id="KW-0175">Coiled coil</keyword>
<keyword evidence="2" id="KW-0677">Repeat</keyword>
<feature type="region of interest" description="Disordered" evidence="4">
    <location>
        <begin position="792"/>
        <end position="821"/>
    </location>
</feature>
<feature type="coiled-coil region" evidence="3">
    <location>
        <begin position="1239"/>
        <end position="1304"/>
    </location>
</feature>
<dbReference type="GO" id="GO:0060271">
    <property type="term" value="P:cilium assembly"/>
    <property type="evidence" value="ECO:0007669"/>
    <property type="project" value="TreeGrafter"/>
</dbReference>
<dbReference type="Proteomes" id="UP000076407">
    <property type="component" value="Unassembled WGS sequence"/>
</dbReference>
<feature type="region of interest" description="Disordered" evidence="4">
    <location>
        <begin position="1445"/>
        <end position="1471"/>
    </location>
</feature>
<accession>A0A182XPA7</accession>
<organism evidence="5 6">
    <name type="scientific">Anopheles quadriannulatus</name>
    <name type="common">Mosquito</name>
    <dbReference type="NCBI Taxonomy" id="34691"/>
    <lineage>
        <taxon>Eukaryota</taxon>
        <taxon>Metazoa</taxon>
        <taxon>Ecdysozoa</taxon>
        <taxon>Arthropoda</taxon>
        <taxon>Hexapoda</taxon>
        <taxon>Insecta</taxon>
        <taxon>Pterygota</taxon>
        <taxon>Neoptera</taxon>
        <taxon>Endopterygota</taxon>
        <taxon>Diptera</taxon>
        <taxon>Nematocera</taxon>
        <taxon>Culicoidea</taxon>
        <taxon>Culicidae</taxon>
        <taxon>Anophelinae</taxon>
        <taxon>Anopheles</taxon>
    </lineage>
</organism>
<keyword evidence="6" id="KW-1185">Reference proteome</keyword>
<name>A0A182XPA7_ANOQN</name>
<evidence type="ECO:0008006" key="7">
    <source>
        <dbReference type="Google" id="ProtNLM"/>
    </source>
</evidence>
<dbReference type="STRING" id="34691.A0A182XPA7"/>
<dbReference type="PANTHER" id="PTHR19853:SF1">
    <property type="entry name" value="TBC1 DOMAIN FAMILY MEMBER 31"/>
    <property type="match status" value="1"/>
</dbReference>
<dbReference type="PANTHER" id="PTHR19853">
    <property type="entry name" value="WD REPEAT CONTAINING PROTEIN 3 WDR3"/>
    <property type="match status" value="1"/>
</dbReference>
<dbReference type="EnsemblMetazoa" id="AQUA011709-RA">
    <property type="protein sequence ID" value="AQUA011709-PA"/>
    <property type="gene ID" value="AQUA011709"/>
</dbReference>
<feature type="compositionally biased region" description="Low complexity" evidence="4">
    <location>
        <begin position="455"/>
        <end position="466"/>
    </location>
</feature>
<dbReference type="Gene3D" id="2.130.10.10">
    <property type="entry name" value="YVTN repeat-like/Quinoprotein amine dehydrogenase"/>
    <property type="match status" value="1"/>
</dbReference>
<evidence type="ECO:0000313" key="6">
    <source>
        <dbReference type="Proteomes" id="UP000076407"/>
    </source>
</evidence>
<dbReference type="SUPFAM" id="SSF101908">
    <property type="entry name" value="Putative isomerase YbhE"/>
    <property type="match status" value="1"/>
</dbReference>
<dbReference type="GO" id="GO:0036064">
    <property type="term" value="C:ciliary basal body"/>
    <property type="evidence" value="ECO:0007669"/>
    <property type="project" value="TreeGrafter"/>
</dbReference>
<evidence type="ECO:0000256" key="2">
    <source>
        <dbReference type="ARBA" id="ARBA00022737"/>
    </source>
</evidence>
<feature type="region of interest" description="Disordered" evidence="4">
    <location>
        <begin position="1188"/>
        <end position="1217"/>
    </location>
</feature>
<evidence type="ECO:0000256" key="1">
    <source>
        <dbReference type="ARBA" id="ARBA00022574"/>
    </source>
</evidence>
<sequence>MEMEVNAGKLCKRTGKASFKFNSSNDGVLLRLHHTVKNETEGTVVRIRFTAAGFTANNERLVAADHRDNVFVFDLVGQRFWTVAEQLKRITIIEGLVGGNLVALGSKDGMVFIVDLDENNCVRKLNAHPGRVVYLASSSPLHATAKLRSKATGISSPADAFERYDRTYLLAASQDCAKLYSREDFAELACLRYGLAADNSFRPNAWHWFGAPTGPALITHSTEGVIRVYRPNFKLVKELNVTRLIELHRKNTPVQTITFERQRSESATDEPDSVELTVKHLTEAMASPGRRITTAQPTKDGQYYVALCGHSTLAFLALDSWLVCRVVTLSNLFIAQFAFLPAGESAGSGRRARCCTLTVRTTGNDLMLLNFGNDAGLDNNPSVLQPLASGSGGGGGGVVHNCYKFALAPNGRMLANVLGSGEVLLHNLDSYRRIDAAALAMGHHRKAARNIERPGSGTSSCTGSLGRRQRSPRKARLEQQINALQVQLSKTLPKHRLLPILREYGEYPAKHRATIWRTLLELPGDRASYAALLNRGSHPCVAAYEQRFAGLDRRTVRNLKRTVSCLAHWCPAFGLIDYLPSFVLPFVRQQPTDALALFETVATVLMNQCQHWFEYAPLEPFNYLAMVENVLADCEPRLMAFYRRNGVAPRTYAVPLMESAFARCCSGGTDGDNQWLTLWDHVLSNEPCFGVFLVAAYSSLHRGTLLKATTDGGSTTVERIFFHQSGAFDVRRLVGRAHDLMERCTAAAHPRHYFKPFTPLNMPSALPTVNDRWKPSSCDSAASNAVDCFSPAGESEELSAHSTASPTPSGEAANASEKGSSHRTYASFANFPHKLTEVRRTETDTLRAEQRRLEGKIIELEKLEHGLRERLASSLVGQEHEQRLSKTLPKHRLLPILREYGEYPAKHRATIWRTLLELPGDRASYAALLNRGSHPCVAAYEQRFAGLDRRTVRNLKRTVSCLAHWCPAFGLIDYLPSFVLPFVRQQPTDALALFETVATVLMNQCQHWFEYAPLEPFNYLAMVENVLADCEPRLMAFYRRNGVAPRTYAVPLMESAFARCCSGGTDDDNQWLTLWDHVLSNEPCFGVFLVAAYSSLHRGTLLKATTDGGSTTVERIFFHQSGAFDVRRLVGRAHDLMERCTAAAHPRHYFKPFTPLNMPSALPTVNDRWKPSSCDSAASNAVDCFSPAGESEELSAHSTASPTPSGEAANASEKGSSHRTYASFANFPHKLTEVRRTETDTLRAEQRRLEGKIIELEKLEHGLRERLGNDLVRQEHEQRVKAVERNLEEAIAREEQRVEMQRKLLLLHRKQLRERENELSLDVANAKLINDATVRERELDALLNKFARERQREETDLLFAEEDIKLKELELLGRYRTEPDAARVPRPLDQRYQVALEQLAVQKLKLYDEIDRTYSSLGMPASANEYAYRTVPELRKVASVAAYGSERQRDKMEERPRERPPGLIGSDSSSQVYADTIRRMEEQVKVLQRLKHDLVSPSRPFVLQSTVGTGKEDWLQQLAGGGKIIPQ</sequence>
<evidence type="ECO:0000313" key="5">
    <source>
        <dbReference type="EnsemblMetazoa" id="AQUA011709-PA"/>
    </source>
</evidence>
<reference evidence="5" key="1">
    <citation type="submission" date="2020-05" db="UniProtKB">
        <authorList>
            <consortium name="EnsemblMetazoa"/>
        </authorList>
    </citation>
    <scope>IDENTIFICATION</scope>
    <source>
        <strain evidence="5">SANGQUA</strain>
    </source>
</reference>
<proteinExistence type="predicted"/>